<dbReference type="InterPro" id="IPR050317">
    <property type="entry name" value="Plant_Fungal_Acyltransferase"/>
</dbReference>
<dbReference type="PANTHER" id="PTHR31642">
    <property type="entry name" value="TRICHOTHECENE 3-O-ACETYLTRANSFERASE"/>
    <property type="match status" value="1"/>
</dbReference>
<protein>
    <submittedName>
        <fullName evidence="2">Uncharacterized protein</fullName>
    </submittedName>
</protein>
<dbReference type="Pfam" id="PF02458">
    <property type="entry name" value="Transferase"/>
    <property type="match status" value="1"/>
</dbReference>
<name>A0A803N7U8_CHEQI</name>
<dbReference type="EnsemblPlants" id="AUR62041852-RA">
    <property type="protein sequence ID" value="AUR62041852-RA:cds"/>
    <property type="gene ID" value="AUR62041852"/>
</dbReference>
<dbReference type="Proteomes" id="UP000596660">
    <property type="component" value="Unplaced"/>
</dbReference>
<dbReference type="OMA" id="CIAMVND"/>
<reference evidence="2" key="2">
    <citation type="submission" date="2021-03" db="UniProtKB">
        <authorList>
            <consortium name="EnsemblPlants"/>
        </authorList>
    </citation>
    <scope>IDENTIFICATION</scope>
</reference>
<dbReference type="AlphaFoldDB" id="A0A803N7U8"/>
<organism evidence="2 3">
    <name type="scientific">Chenopodium quinoa</name>
    <name type="common">Quinoa</name>
    <dbReference type="NCBI Taxonomy" id="63459"/>
    <lineage>
        <taxon>Eukaryota</taxon>
        <taxon>Viridiplantae</taxon>
        <taxon>Streptophyta</taxon>
        <taxon>Embryophyta</taxon>
        <taxon>Tracheophyta</taxon>
        <taxon>Spermatophyta</taxon>
        <taxon>Magnoliopsida</taxon>
        <taxon>eudicotyledons</taxon>
        <taxon>Gunneridae</taxon>
        <taxon>Pentapetalae</taxon>
        <taxon>Caryophyllales</taxon>
        <taxon>Chenopodiaceae</taxon>
        <taxon>Chenopodioideae</taxon>
        <taxon>Atripliceae</taxon>
        <taxon>Chenopodium</taxon>
    </lineage>
</organism>
<dbReference type="Gene3D" id="3.30.559.10">
    <property type="entry name" value="Chloramphenicol acetyltransferase-like domain"/>
    <property type="match status" value="1"/>
</dbReference>
<dbReference type="InterPro" id="IPR023213">
    <property type="entry name" value="CAT-like_dom_sf"/>
</dbReference>
<evidence type="ECO:0000256" key="1">
    <source>
        <dbReference type="ARBA" id="ARBA00009861"/>
    </source>
</evidence>
<dbReference type="GO" id="GO:0016747">
    <property type="term" value="F:acyltransferase activity, transferring groups other than amino-acyl groups"/>
    <property type="evidence" value="ECO:0007669"/>
    <property type="project" value="TreeGrafter"/>
</dbReference>
<reference evidence="2" key="1">
    <citation type="journal article" date="2017" name="Nature">
        <title>The genome of Chenopodium quinoa.</title>
        <authorList>
            <person name="Jarvis D.E."/>
            <person name="Ho Y.S."/>
            <person name="Lightfoot D.J."/>
            <person name="Schmoeckel S.M."/>
            <person name="Li B."/>
            <person name="Borm T.J.A."/>
            <person name="Ohyanagi H."/>
            <person name="Mineta K."/>
            <person name="Michell C.T."/>
            <person name="Saber N."/>
            <person name="Kharbatia N.M."/>
            <person name="Rupper R.R."/>
            <person name="Sharp A.R."/>
            <person name="Dally N."/>
            <person name="Boughton B.A."/>
            <person name="Woo Y.H."/>
            <person name="Gao G."/>
            <person name="Schijlen E.G.W.M."/>
            <person name="Guo X."/>
            <person name="Momin A.A."/>
            <person name="Negrao S."/>
            <person name="Al-Babili S."/>
            <person name="Gehring C."/>
            <person name="Roessner U."/>
            <person name="Jung C."/>
            <person name="Murphy K."/>
            <person name="Arold S.T."/>
            <person name="Gojobori T."/>
            <person name="van der Linden C.G."/>
            <person name="van Loo E.N."/>
            <person name="Jellen E.N."/>
            <person name="Maughan P.J."/>
            <person name="Tester M."/>
        </authorList>
    </citation>
    <scope>NUCLEOTIDE SEQUENCE [LARGE SCALE GENOMIC DNA]</scope>
    <source>
        <strain evidence="2">cv. PI 614886</strain>
    </source>
</reference>
<accession>A0A803N7U8</accession>
<evidence type="ECO:0000313" key="3">
    <source>
        <dbReference type="Proteomes" id="UP000596660"/>
    </source>
</evidence>
<sequence length="299" mass="32906">MAIGLSCSHLLADPFSATLLVKAWADRVLRGNIFIPPFFHPLPKIKLGLQKAHNQPNEHLINHYKSLIEGPSPSKAHHSKTVALLFTDHMVQACMDLTDLNGLNNGSDPSPFAVLVGLLWVCISRVKGETNGLVDMSMGLDVRKVLELDQGYFGNCMIYTKVNGDDIGGDDQQLATQVIGEAIRKVNKEGIIDLIEWLDHYNNFSPISSLDKGSLVFLNLETVDPYSAVFVEGYEPFKISYYNESAILNKGKVLVLPSHPSEGKLSRLAIVTLPHNEAIELCEDKLLASFSPKIIMGAK</sequence>
<comment type="similarity">
    <text evidence="1">Belongs to the plant acyltransferase family.</text>
</comment>
<proteinExistence type="inferred from homology"/>
<dbReference type="PANTHER" id="PTHR31642:SF26">
    <property type="entry name" value="HXXXD-TYPE ACYL-TRANSFERASE FAMILY PROTEIN"/>
    <property type="match status" value="1"/>
</dbReference>
<dbReference type="Gramene" id="AUR62041852-RA">
    <property type="protein sequence ID" value="AUR62041852-RA:cds"/>
    <property type="gene ID" value="AUR62041852"/>
</dbReference>
<evidence type="ECO:0000313" key="2">
    <source>
        <dbReference type="EnsemblPlants" id="AUR62041852-RA:cds"/>
    </source>
</evidence>
<keyword evidence="3" id="KW-1185">Reference proteome</keyword>